<keyword evidence="6" id="KW-0902">Two-component regulatory system</keyword>
<dbReference type="InterPro" id="IPR050980">
    <property type="entry name" value="2C_sensor_his_kinase"/>
</dbReference>
<dbReference type="InterPro" id="IPR003594">
    <property type="entry name" value="HATPase_dom"/>
</dbReference>
<keyword evidence="7" id="KW-1133">Transmembrane helix</keyword>
<dbReference type="SUPFAM" id="SSF55874">
    <property type="entry name" value="ATPase domain of HSP90 chaperone/DNA topoisomerase II/histidine kinase"/>
    <property type="match status" value="1"/>
</dbReference>
<dbReference type="PANTHER" id="PTHR44936:SF9">
    <property type="entry name" value="SENSOR PROTEIN CREC"/>
    <property type="match status" value="1"/>
</dbReference>
<evidence type="ECO:0000256" key="1">
    <source>
        <dbReference type="ARBA" id="ARBA00000085"/>
    </source>
</evidence>
<keyword evidence="7" id="KW-0812">Transmembrane</keyword>
<dbReference type="PROSITE" id="PS50109">
    <property type="entry name" value="HIS_KIN"/>
    <property type="match status" value="1"/>
</dbReference>
<feature type="domain" description="Histidine kinase" evidence="8">
    <location>
        <begin position="1"/>
        <end position="194"/>
    </location>
</feature>
<evidence type="ECO:0000256" key="4">
    <source>
        <dbReference type="ARBA" id="ARBA00022679"/>
    </source>
</evidence>
<dbReference type="InterPro" id="IPR036890">
    <property type="entry name" value="HATPase_C_sf"/>
</dbReference>
<keyword evidence="3" id="KW-0597">Phosphoprotein</keyword>
<dbReference type="Pfam" id="PF02518">
    <property type="entry name" value="HATPase_c"/>
    <property type="match status" value="1"/>
</dbReference>
<dbReference type="EMBL" id="DXFT01000063">
    <property type="protein sequence ID" value="HIX03114.1"/>
    <property type="molecule type" value="Genomic_DNA"/>
</dbReference>
<evidence type="ECO:0000313" key="10">
    <source>
        <dbReference type="Proteomes" id="UP000824202"/>
    </source>
</evidence>
<keyword evidence="7" id="KW-0472">Membrane</keyword>
<dbReference type="SMART" id="SM00387">
    <property type="entry name" value="HATPase_c"/>
    <property type="match status" value="1"/>
</dbReference>
<evidence type="ECO:0000313" key="9">
    <source>
        <dbReference type="EMBL" id="HIX03114.1"/>
    </source>
</evidence>
<dbReference type="Gene3D" id="3.30.565.10">
    <property type="entry name" value="Histidine kinase-like ATPase, C-terminal domain"/>
    <property type="match status" value="1"/>
</dbReference>
<feature type="non-terminal residue" evidence="9">
    <location>
        <position position="1"/>
    </location>
</feature>
<dbReference type="AlphaFoldDB" id="A0A9D2AB16"/>
<dbReference type="PANTHER" id="PTHR44936">
    <property type="entry name" value="SENSOR PROTEIN CREC"/>
    <property type="match status" value="1"/>
</dbReference>
<organism evidence="9 10">
    <name type="scientific">Candidatus Odoribacter faecigallinarum</name>
    <dbReference type="NCBI Taxonomy" id="2838706"/>
    <lineage>
        <taxon>Bacteria</taxon>
        <taxon>Pseudomonadati</taxon>
        <taxon>Bacteroidota</taxon>
        <taxon>Bacteroidia</taxon>
        <taxon>Bacteroidales</taxon>
        <taxon>Odoribacteraceae</taxon>
        <taxon>Odoribacter</taxon>
    </lineage>
</organism>
<dbReference type="GO" id="GO:0000160">
    <property type="term" value="P:phosphorelay signal transduction system"/>
    <property type="evidence" value="ECO:0007669"/>
    <property type="project" value="UniProtKB-KW"/>
</dbReference>
<keyword evidence="4" id="KW-0808">Transferase</keyword>
<feature type="transmembrane region" description="Helical" evidence="7">
    <location>
        <begin position="381"/>
        <end position="403"/>
    </location>
</feature>
<evidence type="ECO:0000256" key="6">
    <source>
        <dbReference type="ARBA" id="ARBA00023012"/>
    </source>
</evidence>
<dbReference type="GO" id="GO:0004673">
    <property type="term" value="F:protein histidine kinase activity"/>
    <property type="evidence" value="ECO:0007669"/>
    <property type="project" value="UniProtKB-EC"/>
</dbReference>
<dbReference type="GO" id="GO:0005524">
    <property type="term" value="F:ATP binding"/>
    <property type="evidence" value="ECO:0007669"/>
    <property type="project" value="UniProtKB-KW"/>
</dbReference>
<dbReference type="InterPro" id="IPR005467">
    <property type="entry name" value="His_kinase_dom"/>
</dbReference>
<evidence type="ECO:0000256" key="7">
    <source>
        <dbReference type="SAM" id="Phobius"/>
    </source>
</evidence>
<dbReference type="Proteomes" id="UP000824202">
    <property type="component" value="Unassembled WGS sequence"/>
</dbReference>
<protein>
    <recommendedName>
        <fullName evidence="2">histidine kinase</fullName>
        <ecNumber evidence="2">2.7.13.3</ecNumber>
    </recommendedName>
</protein>
<keyword evidence="5" id="KW-0418">Kinase</keyword>
<evidence type="ECO:0000256" key="3">
    <source>
        <dbReference type="ARBA" id="ARBA00022553"/>
    </source>
</evidence>
<comment type="caution">
    <text evidence="9">The sequence shown here is derived from an EMBL/GenBank/DDBJ whole genome shotgun (WGS) entry which is preliminary data.</text>
</comment>
<sequence length="482" mass="54327">LAAHVAAGETGQAATQVASALELSRQMATDARILTAPFPGEEDASPAPERFDLRRLIEGIAARHASLSGRHIAFTFEGSSPYATGDPFHLRHWTENLLANAVQHSSGNGGITVRCRQGKGGRISLSVSDQGQGMGRKIRQRLPRTGSPDMHSPENSGWGLPYIRRTLRLYGGRMRIATRRGKGTTCTLVFHPGKRRRHPRLPRHAYHWFTALAVVAGATWLAAGIHAERHDFLLRESRLLAEAIQKANDAVFLFRPDTTDFKNNYEAQTVTIRRNSESRTIPMGDYTNQFDLYVRLLYDLRDDRWRTDSVESWYRRLSANRAPLLLVRQDSTGTCLDRTAATEAPIDLPLRDTLPLGFVEGHRLEAQWAFPWETSLARQGGWIAISLVMAGFALWLGSLLSHYDRRRQAFIRFQQEKVQGIMNRVAAGLQETGKAEEEMAETLARGDTQGLATQLQENIARYKRLLHRINYLLDQMTAWQRL</sequence>
<feature type="transmembrane region" description="Helical" evidence="7">
    <location>
        <begin position="205"/>
        <end position="227"/>
    </location>
</feature>
<evidence type="ECO:0000256" key="2">
    <source>
        <dbReference type="ARBA" id="ARBA00012438"/>
    </source>
</evidence>
<evidence type="ECO:0000259" key="8">
    <source>
        <dbReference type="PROSITE" id="PS50109"/>
    </source>
</evidence>
<reference evidence="9" key="1">
    <citation type="journal article" date="2021" name="PeerJ">
        <title>Extensive microbial diversity within the chicken gut microbiome revealed by metagenomics and culture.</title>
        <authorList>
            <person name="Gilroy R."/>
            <person name="Ravi A."/>
            <person name="Getino M."/>
            <person name="Pursley I."/>
            <person name="Horton D.L."/>
            <person name="Alikhan N.F."/>
            <person name="Baker D."/>
            <person name="Gharbi K."/>
            <person name="Hall N."/>
            <person name="Watson M."/>
            <person name="Adriaenssens E.M."/>
            <person name="Foster-Nyarko E."/>
            <person name="Jarju S."/>
            <person name="Secka A."/>
            <person name="Antonio M."/>
            <person name="Oren A."/>
            <person name="Chaudhuri R.R."/>
            <person name="La Ragione R."/>
            <person name="Hildebrand F."/>
            <person name="Pallen M.J."/>
        </authorList>
    </citation>
    <scope>NUCLEOTIDE SEQUENCE</scope>
    <source>
        <strain evidence="9">23274</strain>
    </source>
</reference>
<comment type="catalytic activity">
    <reaction evidence="1">
        <text>ATP + protein L-histidine = ADP + protein N-phospho-L-histidine.</text>
        <dbReference type="EC" id="2.7.13.3"/>
    </reaction>
</comment>
<proteinExistence type="predicted"/>
<dbReference type="EC" id="2.7.13.3" evidence="2"/>
<name>A0A9D2AB16_9BACT</name>
<keyword evidence="9" id="KW-0067">ATP-binding</keyword>
<accession>A0A9D2AB16</accession>
<evidence type="ECO:0000256" key="5">
    <source>
        <dbReference type="ARBA" id="ARBA00022777"/>
    </source>
</evidence>
<reference evidence="9" key="2">
    <citation type="submission" date="2021-04" db="EMBL/GenBank/DDBJ databases">
        <authorList>
            <person name="Gilroy R."/>
        </authorList>
    </citation>
    <scope>NUCLEOTIDE SEQUENCE</scope>
    <source>
        <strain evidence="9">23274</strain>
    </source>
</reference>
<keyword evidence="9" id="KW-0547">Nucleotide-binding</keyword>
<gene>
    <name evidence="9" type="ORF">H9863_03235</name>
</gene>